<sequence length="811" mass="90530">MESSQKEDGSTRESRGRRLDRYRELIDLGSGDEERAQLSRVIVQVGIPPDLCYLRDGLARTRRILKADTDAFDELLKASGSEERVQDWVSRVDLAIALVDTMPRIPDDPIDMPMQRFSEEEGHPLNKYCMGMCPYWAVQFHELPETVAEAARIQYSELHDLVSRYLLVAQARARDDNFLERYAKWAKDGKLPKPGAQKLPAGRIEAAALALRRLSAAEYRRHVSSLAAPSDRLAERVAQAEDYAELLIDAGLNLPQDEIKGFIRMLDSFRLLDELVWQNAGYLKRRVREFSRAERTLGPDGYVRLGKRGLVLASEQLEAGGTLVRILRDPVSRAVSSESAERLDAPEVDTADQLGVLILDRAEYDQVAPGQRRLQAERQAKLLARYSSSPSLDRSSLTAWQISRIRTELKAVEPPQLRAYLVASLATGRDFAGSSLPVFEEQPRDVPAISFVNDLEPSWLLRIDPPAWAETEPVAAERTSEPVLRLPDVLGFSECLRGKPVTELSWDESIRSKALEWLQCILWDNTISLRSIHGLLARRLLEESQGDLALVRFIADARVAHAESAAHYSAVTAGAAVQLYLKALEHEREQSKTSVSAPSRVVGARRVPTLEAVKALVGSAKEKLKKAPGVDRKNALTFYTLLGFNLGVAGRAYETRRILDFVRAHGLAVLAEKGSSYNNRLVPLAPTLKRQLGAYQSALAGWGYAPTGEHGLFCHWGGDGKPKGPFSPKMFAEFAQDRGFDLELYSLRRFIRTELVQRGASPEDVDAFMGHWFNLLSPHDPFSTYPSSRLVLLAESHIEGILTDIGYTSFQ</sequence>
<dbReference type="RefSeq" id="WP_091244543.1">
    <property type="nucleotide sequence ID" value="NZ_FNAG01000012.1"/>
</dbReference>
<dbReference type="STRING" id="265719.SAMN04488509_11219"/>
<dbReference type="InterPro" id="IPR013762">
    <property type="entry name" value="Integrase-like_cat_sf"/>
</dbReference>
<evidence type="ECO:0000313" key="3">
    <source>
        <dbReference type="Proteomes" id="UP000199603"/>
    </source>
</evidence>
<dbReference type="GO" id="GO:0003677">
    <property type="term" value="F:DNA binding"/>
    <property type="evidence" value="ECO:0007669"/>
    <property type="project" value="InterPro"/>
</dbReference>
<dbReference type="SUPFAM" id="SSF56349">
    <property type="entry name" value="DNA breaking-rejoining enzymes"/>
    <property type="match status" value="1"/>
</dbReference>
<dbReference type="AlphaFoldDB" id="A0A1G6Z2X9"/>
<organism evidence="2 3">
    <name type="scientific">Aquimonas voraii</name>
    <dbReference type="NCBI Taxonomy" id="265719"/>
    <lineage>
        <taxon>Bacteria</taxon>
        <taxon>Pseudomonadati</taxon>
        <taxon>Pseudomonadota</taxon>
        <taxon>Gammaproteobacteria</taxon>
        <taxon>Lysobacterales</taxon>
        <taxon>Lysobacteraceae</taxon>
        <taxon>Aquimonas</taxon>
    </lineage>
</organism>
<gene>
    <name evidence="2" type="ORF">SAMN04488509_11219</name>
</gene>
<proteinExistence type="predicted"/>
<dbReference type="GO" id="GO:0006310">
    <property type="term" value="P:DNA recombination"/>
    <property type="evidence" value="ECO:0007669"/>
    <property type="project" value="UniProtKB-KW"/>
</dbReference>
<dbReference type="Proteomes" id="UP000199603">
    <property type="component" value="Unassembled WGS sequence"/>
</dbReference>
<evidence type="ECO:0000313" key="2">
    <source>
        <dbReference type="EMBL" id="SDD96968.1"/>
    </source>
</evidence>
<reference evidence="2 3" key="1">
    <citation type="submission" date="2016-10" db="EMBL/GenBank/DDBJ databases">
        <authorList>
            <person name="de Groot N.N."/>
        </authorList>
    </citation>
    <scope>NUCLEOTIDE SEQUENCE [LARGE SCALE GENOMIC DNA]</scope>
    <source>
        <strain evidence="2 3">DSM 16957</strain>
    </source>
</reference>
<keyword evidence="3" id="KW-1185">Reference proteome</keyword>
<protein>
    <submittedName>
        <fullName evidence="2">Uncharacterized protein</fullName>
    </submittedName>
</protein>
<accession>A0A1G6Z2X9</accession>
<dbReference type="Gene3D" id="1.10.443.10">
    <property type="entry name" value="Intergrase catalytic core"/>
    <property type="match status" value="1"/>
</dbReference>
<name>A0A1G6Z2X9_9GAMM</name>
<dbReference type="GO" id="GO:0015074">
    <property type="term" value="P:DNA integration"/>
    <property type="evidence" value="ECO:0007669"/>
    <property type="project" value="InterPro"/>
</dbReference>
<dbReference type="OrthoDB" id="5614256at2"/>
<keyword evidence="1" id="KW-0233">DNA recombination</keyword>
<evidence type="ECO:0000256" key="1">
    <source>
        <dbReference type="ARBA" id="ARBA00023172"/>
    </source>
</evidence>
<dbReference type="EMBL" id="FNAG01000012">
    <property type="protein sequence ID" value="SDD96968.1"/>
    <property type="molecule type" value="Genomic_DNA"/>
</dbReference>
<dbReference type="InterPro" id="IPR011010">
    <property type="entry name" value="DNA_brk_join_enz"/>
</dbReference>